<reference evidence="3" key="2">
    <citation type="submission" date="2019-09" db="UniProtKB">
        <authorList>
            <consortium name="WormBaseParasite"/>
        </authorList>
    </citation>
    <scope>IDENTIFICATION</scope>
</reference>
<name>A0A183GGH0_HELPZ</name>
<keyword evidence="2" id="KW-1185">Reference proteome</keyword>
<dbReference type="Proteomes" id="UP000050761">
    <property type="component" value="Unassembled WGS sequence"/>
</dbReference>
<reference evidence="1 2" key="1">
    <citation type="submission" date="2018-11" db="EMBL/GenBank/DDBJ databases">
        <authorList>
            <consortium name="Pathogen Informatics"/>
        </authorList>
    </citation>
    <scope>NUCLEOTIDE SEQUENCE [LARGE SCALE GENOMIC DNA]</scope>
</reference>
<dbReference type="EMBL" id="UZAH01033130">
    <property type="protein sequence ID" value="VDP26497.1"/>
    <property type="molecule type" value="Genomic_DNA"/>
</dbReference>
<evidence type="ECO:0000313" key="1">
    <source>
        <dbReference type="EMBL" id="VDP26497.1"/>
    </source>
</evidence>
<dbReference type="WBParaSite" id="HPBE_0002156501-mRNA-1">
    <property type="protein sequence ID" value="HPBE_0002156501-mRNA-1"/>
    <property type="gene ID" value="HPBE_0002156501"/>
</dbReference>
<protein>
    <submittedName>
        <fullName evidence="3">DDE-1 domain-containing protein</fullName>
    </submittedName>
</protein>
<gene>
    <name evidence="1" type="ORF">HPBE_LOCUS21564</name>
</gene>
<organism evidence="2 3">
    <name type="scientific">Heligmosomoides polygyrus</name>
    <name type="common">Parasitic roundworm</name>
    <dbReference type="NCBI Taxonomy" id="6339"/>
    <lineage>
        <taxon>Eukaryota</taxon>
        <taxon>Metazoa</taxon>
        <taxon>Ecdysozoa</taxon>
        <taxon>Nematoda</taxon>
        <taxon>Chromadorea</taxon>
        <taxon>Rhabditida</taxon>
        <taxon>Rhabditina</taxon>
        <taxon>Rhabditomorpha</taxon>
        <taxon>Strongyloidea</taxon>
        <taxon>Heligmosomidae</taxon>
        <taxon>Heligmosomoides</taxon>
    </lineage>
</organism>
<dbReference type="AlphaFoldDB" id="A0A183GGH0"/>
<evidence type="ECO:0000313" key="3">
    <source>
        <dbReference type="WBParaSite" id="HPBE_0002156501-mRNA-1"/>
    </source>
</evidence>
<accession>A0A3P8BH14</accession>
<proteinExistence type="predicted"/>
<accession>A0A183GGH0</accession>
<sequence length="169" mass="19024">MVVSDTGLVTPMVSVFLSLHNLITVNTVFPKRHSHLIPYYSGNSKTQIDFVLVKDRCRSIVTDAKIMQYETVAPQHRPLICSLKISPPRLEQVERCGAARIKWWRMTEKEAAAISRVRLPRVTTVDEICKKATDAICQAAQSELGSTKPGARKVDKQTWLWTDDMGGSR</sequence>
<dbReference type="OrthoDB" id="418748at2759"/>
<evidence type="ECO:0000313" key="2">
    <source>
        <dbReference type="Proteomes" id="UP000050761"/>
    </source>
</evidence>